<reference evidence="9" key="1">
    <citation type="journal article" date="2019" name="Int. J. Syst. Evol. Microbiol.">
        <title>The Global Catalogue of Microorganisms (GCM) 10K type strain sequencing project: providing services to taxonomists for standard genome sequencing and annotation.</title>
        <authorList>
            <consortium name="The Broad Institute Genomics Platform"/>
            <consortium name="The Broad Institute Genome Sequencing Center for Infectious Disease"/>
            <person name="Wu L."/>
            <person name="Ma J."/>
        </authorList>
    </citation>
    <scope>NUCLEOTIDE SEQUENCE [LARGE SCALE GENOMIC DNA]</scope>
    <source>
        <strain evidence="9">CGMCC 1.16306</strain>
    </source>
</reference>
<dbReference type="InterPro" id="IPR011229">
    <property type="entry name" value="Cell_cycle_GpsB"/>
</dbReference>
<dbReference type="NCBIfam" id="NF010725">
    <property type="entry name" value="PRK14127.1"/>
    <property type="match status" value="1"/>
</dbReference>
<organism evidence="8 9">
    <name type="scientific">Camelliibacillus cellulosilyticus</name>
    <dbReference type="NCBI Taxonomy" id="2174486"/>
    <lineage>
        <taxon>Bacteria</taxon>
        <taxon>Bacillati</taxon>
        <taxon>Bacillota</taxon>
        <taxon>Bacilli</taxon>
        <taxon>Bacillales</taxon>
        <taxon>Sporolactobacillaceae</taxon>
        <taxon>Camelliibacillus</taxon>
    </lineage>
</organism>
<dbReference type="Pfam" id="PF05103">
    <property type="entry name" value="DivIVA"/>
    <property type="match status" value="1"/>
</dbReference>
<keyword evidence="4" id="KW-0133">Cell shape</keyword>
<name>A0ABV9GHE1_9BACL</name>
<keyword evidence="5 7" id="KW-0175">Coiled coil</keyword>
<protein>
    <submittedName>
        <fullName evidence="8">Cell division regulator GpsB</fullName>
    </submittedName>
</protein>
<keyword evidence="6" id="KW-0131">Cell cycle</keyword>
<evidence type="ECO:0000256" key="2">
    <source>
        <dbReference type="ARBA" id="ARBA00022490"/>
    </source>
</evidence>
<dbReference type="Proteomes" id="UP001596022">
    <property type="component" value="Unassembled WGS sequence"/>
</dbReference>
<dbReference type="Gene3D" id="6.10.250.660">
    <property type="match status" value="1"/>
</dbReference>
<dbReference type="PANTHER" id="PTHR35794:SF1">
    <property type="entry name" value="CELL CYCLE PROTEIN GPSB"/>
    <property type="match status" value="1"/>
</dbReference>
<dbReference type="InterPro" id="IPR007793">
    <property type="entry name" value="DivIVA_fam"/>
</dbReference>
<keyword evidence="3 8" id="KW-0132">Cell division</keyword>
<feature type="coiled-coil region" evidence="7">
    <location>
        <begin position="36"/>
        <end position="70"/>
    </location>
</feature>
<evidence type="ECO:0000313" key="8">
    <source>
        <dbReference type="EMBL" id="MFC4617714.1"/>
    </source>
</evidence>
<evidence type="ECO:0000256" key="5">
    <source>
        <dbReference type="ARBA" id="ARBA00023054"/>
    </source>
</evidence>
<evidence type="ECO:0000256" key="7">
    <source>
        <dbReference type="SAM" id="Coils"/>
    </source>
</evidence>
<accession>A0ABV9GHE1</accession>
<evidence type="ECO:0000256" key="1">
    <source>
        <dbReference type="ARBA" id="ARBA00004496"/>
    </source>
</evidence>
<evidence type="ECO:0000256" key="6">
    <source>
        <dbReference type="ARBA" id="ARBA00023306"/>
    </source>
</evidence>
<keyword evidence="9" id="KW-1185">Reference proteome</keyword>
<evidence type="ECO:0000256" key="4">
    <source>
        <dbReference type="ARBA" id="ARBA00022960"/>
    </source>
</evidence>
<comment type="subcellular location">
    <subcellularLocation>
        <location evidence="1">Cytoplasm</location>
    </subcellularLocation>
</comment>
<dbReference type="EMBL" id="JBHSFW010000001">
    <property type="protein sequence ID" value="MFC4617714.1"/>
    <property type="molecule type" value="Genomic_DNA"/>
</dbReference>
<dbReference type="InterPro" id="IPR019933">
    <property type="entry name" value="DivIVA_domain"/>
</dbReference>
<evidence type="ECO:0000313" key="9">
    <source>
        <dbReference type="Proteomes" id="UP001596022"/>
    </source>
</evidence>
<dbReference type="PANTHER" id="PTHR35794">
    <property type="entry name" value="CELL DIVISION PROTEIN DIVIVA"/>
    <property type="match status" value="1"/>
</dbReference>
<dbReference type="PIRSF" id="PIRSF029938">
    <property type="entry name" value="UCP029938"/>
    <property type="match status" value="1"/>
</dbReference>
<comment type="caution">
    <text evidence="8">The sequence shown here is derived from an EMBL/GenBank/DDBJ whole genome shotgun (WGS) entry which is preliminary data.</text>
</comment>
<proteinExistence type="predicted"/>
<gene>
    <name evidence="8" type="primary">gpsB</name>
    <name evidence="8" type="ORF">ACFO4N_03105</name>
</gene>
<dbReference type="NCBIfam" id="TIGR03544">
    <property type="entry name" value="DivI1A_domain"/>
    <property type="match status" value="1"/>
</dbReference>
<keyword evidence="2" id="KW-0963">Cytoplasm</keyword>
<sequence length="104" mass="12307">MVLDNKLTKLTTKEILEKDFKTALRGYSPDEVDQFLDIIIKDYEAMNNEIERLTQDVQRMRQELSMYKSEKRRPMAAAQGQTNYDILKRLSNLEKHVFGSRLHD</sequence>
<evidence type="ECO:0000256" key="3">
    <source>
        <dbReference type="ARBA" id="ARBA00022618"/>
    </source>
</evidence>
<dbReference type="GO" id="GO:0051301">
    <property type="term" value="P:cell division"/>
    <property type="evidence" value="ECO:0007669"/>
    <property type="project" value="UniProtKB-KW"/>
</dbReference>
<dbReference type="RefSeq" id="WP_376844745.1">
    <property type="nucleotide sequence ID" value="NZ_JBHSFW010000001.1"/>
</dbReference>